<dbReference type="InterPro" id="IPR008042">
    <property type="entry name" value="Retrotrans_Pao"/>
</dbReference>
<dbReference type="InterPro" id="IPR000477">
    <property type="entry name" value="RT_dom"/>
</dbReference>
<protein>
    <recommendedName>
        <fullName evidence="1">Reverse transcriptase domain-containing protein</fullName>
    </recommendedName>
</protein>
<dbReference type="CDD" id="cd01644">
    <property type="entry name" value="RT_pepA17"/>
    <property type="match status" value="1"/>
</dbReference>
<dbReference type="InterPro" id="IPR043502">
    <property type="entry name" value="DNA/RNA_pol_sf"/>
</dbReference>
<dbReference type="GO" id="GO:0071897">
    <property type="term" value="P:DNA biosynthetic process"/>
    <property type="evidence" value="ECO:0007669"/>
    <property type="project" value="UniProtKB-ARBA"/>
</dbReference>
<dbReference type="Gene3D" id="3.10.10.10">
    <property type="entry name" value="HIV Type 1 Reverse Transcriptase, subunit A, domain 1"/>
    <property type="match status" value="1"/>
</dbReference>
<accession>A0AAV0VVS3</accession>
<dbReference type="Proteomes" id="UP001160148">
    <property type="component" value="Unassembled WGS sequence"/>
</dbReference>
<dbReference type="Gene3D" id="3.30.70.270">
    <property type="match status" value="1"/>
</dbReference>
<organism evidence="2 3">
    <name type="scientific">Macrosiphum euphorbiae</name>
    <name type="common">potato aphid</name>
    <dbReference type="NCBI Taxonomy" id="13131"/>
    <lineage>
        <taxon>Eukaryota</taxon>
        <taxon>Metazoa</taxon>
        <taxon>Ecdysozoa</taxon>
        <taxon>Arthropoda</taxon>
        <taxon>Hexapoda</taxon>
        <taxon>Insecta</taxon>
        <taxon>Pterygota</taxon>
        <taxon>Neoptera</taxon>
        <taxon>Paraneoptera</taxon>
        <taxon>Hemiptera</taxon>
        <taxon>Sternorrhyncha</taxon>
        <taxon>Aphidomorpha</taxon>
        <taxon>Aphidoidea</taxon>
        <taxon>Aphididae</taxon>
        <taxon>Macrosiphini</taxon>
        <taxon>Macrosiphum</taxon>
    </lineage>
</organism>
<dbReference type="InterPro" id="IPR043128">
    <property type="entry name" value="Rev_trsase/Diguanyl_cyclase"/>
</dbReference>
<dbReference type="SUPFAM" id="SSF56672">
    <property type="entry name" value="DNA/RNA polymerases"/>
    <property type="match status" value="1"/>
</dbReference>
<name>A0AAV0VVS3_9HEMI</name>
<dbReference type="AlphaFoldDB" id="A0AAV0VVS3"/>
<reference evidence="2 3" key="1">
    <citation type="submission" date="2023-01" db="EMBL/GenBank/DDBJ databases">
        <authorList>
            <person name="Whitehead M."/>
        </authorList>
    </citation>
    <scope>NUCLEOTIDE SEQUENCE [LARGE SCALE GENOMIC DNA]</scope>
</reference>
<keyword evidence="3" id="KW-1185">Reference proteome</keyword>
<evidence type="ECO:0000313" key="3">
    <source>
        <dbReference type="Proteomes" id="UP001160148"/>
    </source>
</evidence>
<evidence type="ECO:0000259" key="1">
    <source>
        <dbReference type="Pfam" id="PF00078"/>
    </source>
</evidence>
<proteinExistence type="predicted"/>
<gene>
    <name evidence="2" type="ORF">MEUPH1_LOCUS4996</name>
</gene>
<feature type="domain" description="Reverse transcriptase" evidence="1">
    <location>
        <begin position="283"/>
        <end position="409"/>
    </location>
</feature>
<evidence type="ECO:0000313" key="2">
    <source>
        <dbReference type="EMBL" id="CAI6348303.1"/>
    </source>
</evidence>
<dbReference type="EMBL" id="CARXXK010000001">
    <property type="protein sequence ID" value="CAI6348303.1"/>
    <property type="molecule type" value="Genomic_DNA"/>
</dbReference>
<comment type="caution">
    <text evidence="2">The sequence shown here is derived from an EMBL/GenBank/DDBJ whole genome shotgun (WGS) entry which is preliminary data.</text>
</comment>
<dbReference type="Pfam" id="PF05380">
    <property type="entry name" value="Peptidase_A17"/>
    <property type="match status" value="1"/>
</dbReference>
<sequence>MAGLQVPPIKSRTQIIIRPVRRDTPLFIVETFILPRITGLIPSERVVKTEWAHVQGLDLADPRYDKPLPIDILLGADVFPYIVSGDRREGTVNQPVALKTVFGWVLMGRSAPNPSNSTTSLFASIYPIDQLLRKFWEIKELPTVEKTSPAEQKCEEIYRTTTTRQADGRYIVHLPFTHDPPPIGESYHLAHTRLIHLESRLSKSTEHRQDYNGAMQDYLDSGHMSYVDNTEDIDNTYFYIPHHGVVKPGSSTTKLRVVYDASALSSNGKSLNDYLFMGPKLQQDLPGIILRFGLHAVVFTTDIKQMFQQIFVTPKHRPYQRLLFRFQPSDPVQTYKMSTVTFGQRSSPFLAIRTLHQLAEDEANAYPNVQNVIYQDLYVDDVVTGADSEEEALKLQQEVIKVFERGKFELRKWSSNSPALLEAVPIEHRKTDNFTFDEPQSDYTKVLGLKWEPNLDMLSYQYRPNPVRFTKRAIHSEIARIYDPIGLLTPVITNLKRLMKYLWSIGVGWGERIPDDAIDAWTRYHE</sequence>
<dbReference type="PANTHER" id="PTHR47331:SF1">
    <property type="entry name" value="GAG-LIKE PROTEIN"/>
    <property type="match status" value="1"/>
</dbReference>
<dbReference type="Pfam" id="PF00078">
    <property type="entry name" value="RVT_1"/>
    <property type="match status" value="1"/>
</dbReference>
<dbReference type="PANTHER" id="PTHR47331">
    <property type="entry name" value="PHD-TYPE DOMAIN-CONTAINING PROTEIN"/>
    <property type="match status" value="1"/>
</dbReference>